<keyword evidence="4 5" id="KW-0472">Membrane</keyword>
<evidence type="ECO:0000256" key="4">
    <source>
        <dbReference type="ARBA" id="ARBA00023136"/>
    </source>
</evidence>
<feature type="transmembrane region" description="Helical" evidence="5">
    <location>
        <begin position="259"/>
        <end position="280"/>
    </location>
</feature>
<evidence type="ECO:0000313" key="6">
    <source>
        <dbReference type="EMBL" id="ORX57994.1"/>
    </source>
</evidence>
<dbReference type="PANTHER" id="PTHR23427">
    <property type="entry name" value="SURFEIT LOCUS PROTEIN"/>
    <property type="match status" value="1"/>
</dbReference>
<evidence type="ECO:0000313" key="7">
    <source>
        <dbReference type="Proteomes" id="UP000242146"/>
    </source>
</evidence>
<dbReference type="GO" id="GO:0005743">
    <property type="term" value="C:mitochondrial inner membrane"/>
    <property type="evidence" value="ECO:0007669"/>
    <property type="project" value="UniProtKB-SubCell"/>
</dbReference>
<keyword evidence="3 5" id="KW-1133">Transmembrane helix</keyword>
<evidence type="ECO:0000256" key="2">
    <source>
        <dbReference type="ARBA" id="ARBA00022692"/>
    </source>
</evidence>
<proteinExistence type="inferred from homology"/>
<dbReference type="Proteomes" id="UP000242146">
    <property type="component" value="Unassembled WGS sequence"/>
</dbReference>
<comment type="caution">
    <text evidence="6">The sequence shown here is derived from an EMBL/GenBank/DDBJ whole genome shotgun (WGS) entry which is preliminary data.</text>
</comment>
<keyword evidence="5" id="KW-0496">Mitochondrion</keyword>
<evidence type="ECO:0000256" key="3">
    <source>
        <dbReference type="ARBA" id="ARBA00022989"/>
    </source>
</evidence>
<organism evidence="6 7">
    <name type="scientific">Hesseltinella vesiculosa</name>
    <dbReference type="NCBI Taxonomy" id="101127"/>
    <lineage>
        <taxon>Eukaryota</taxon>
        <taxon>Fungi</taxon>
        <taxon>Fungi incertae sedis</taxon>
        <taxon>Mucoromycota</taxon>
        <taxon>Mucoromycotina</taxon>
        <taxon>Mucoromycetes</taxon>
        <taxon>Mucorales</taxon>
        <taxon>Cunninghamellaceae</taxon>
        <taxon>Hesseltinella</taxon>
    </lineage>
</organism>
<feature type="transmembrane region" description="Helical" evidence="5">
    <location>
        <begin position="51"/>
        <end position="71"/>
    </location>
</feature>
<dbReference type="OrthoDB" id="10040024at2759"/>
<dbReference type="AlphaFoldDB" id="A0A1X2GNJ7"/>
<protein>
    <recommendedName>
        <fullName evidence="5">SURF1-like protein</fullName>
    </recommendedName>
</protein>
<comment type="subcellular location">
    <subcellularLocation>
        <location evidence="1">Membrane</location>
    </subcellularLocation>
    <subcellularLocation>
        <location evidence="5">Mitochondrion inner membrane</location>
        <topology evidence="5">Multi-pass membrane protein</topology>
    </subcellularLocation>
</comment>
<dbReference type="Pfam" id="PF02104">
    <property type="entry name" value="SURF1"/>
    <property type="match status" value="1"/>
</dbReference>
<accession>A0A1X2GNJ7</accession>
<dbReference type="PROSITE" id="PS50895">
    <property type="entry name" value="SURF1"/>
    <property type="match status" value="1"/>
</dbReference>
<name>A0A1X2GNJ7_9FUNG</name>
<keyword evidence="5" id="KW-0999">Mitochondrion inner membrane</keyword>
<sequence>MFRRSFLHLRPVRSCVAHRGSNVSVQRLMSTEGAEGTPNAKNTYQLKKRKFGLGTAILCTIPFITFGLGTWQVQRLRWKHSLIERLEERMFLDPVPLPRRISATTMDDYEYRRVEVVGTFQHDQEMLVGPRTRGDGVVGYFLVTPLVREDGSRVLIKRGWVSNAKKEQSSRPESLVQGPVKVEGLMRLTEQPNSFTPDNVPEKNQWYWIDLDTMANLTYSQPLMVESVSDKPSYHDKLLIDQGVPIGRSPVVEVRNSHLQYIVTWYSLSLATTAMLWVLLRRKNLPTNIKKRP</sequence>
<dbReference type="CDD" id="cd06662">
    <property type="entry name" value="SURF1"/>
    <property type="match status" value="1"/>
</dbReference>
<keyword evidence="2 5" id="KW-0812">Transmembrane</keyword>
<dbReference type="InterPro" id="IPR002994">
    <property type="entry name" value="Surf1/Shy1"/>
</dbReference>
<dbReference type="STRING" id="101127.A0A1X2GNJ7"/>
<dbReference type="InterPro" id="IPR045214">
    <property type="entry name" value="Surf1/Surf4"/>
</dbReference>
<evidence type="ECO:0000256" key="5">
    <source>
        <dbReference type="RuleBase" id="RU363076"/>
    </source>
</evidence>
<reference evidence="6 7" key="1">
    <citation type="submission" date="2016-07" db="EMBL/GenBank/DDBJ databases">
        <title>Pervasive Adenine N6-methylation of Active Genes in Fungi.</title>
        <authorList>
            <consortium name="DOE Joint Genome Institute"/>
            <person name="Mondo S.J."/>
            <person name="Dannebaum R.O."/>
            <person name="Kuo R.C."/>
            <person name="Labutti K."/>
            <person name="Haridas S."/>
            <person name="Kuo A."/>
            <person name="Salamov A."/>
            <person name="Ahrendt S.R."/>
            <person name="Lipzen A."/>
            <person name="Sullivan W."/>
            <person name="Andreopoulos W.B."/>
            <person name="Clum A."/>
            <person name="Lindquist E."/>
            <person name="Daum C."/>
            <person name="Ramamoorthy G.K."/>
            <person name="Gryganskyi A."/>
            <person name="Culley D."/>
            <person name="Magnuson J.K."/>
            <person name="James T.Y."/>
            <person name="O'Malley M.A."/>
            <person name="Stajich J.E."/>
            <person name="Spatafora J.W."/>
            <person name="Visel A."/>
            <person name="Grigoriev I.V."/>
        </authorList>
    </citation>
    <scope>NUCLEOTIDE SEQUENCE [LARGE SCALE GENOMIC DNA]</scope>
    <source>
        <strain evidence="6 7">NRRL 3301</strain>
    </source>
</reference>
<comment type="similarity">
    <text evidence="5">Belongs to the SURF1 family.</text>
</comment>
<comment type="function">
    <text evidence="5">Probably involved in the biogenesis of the COX complex.</text>
</comment>
<dbReference type="PANTHER" id="PTHR23427:SF2">
    <property type="entry name" value="SURFEIT LOCUS PROTEIN 1"/>
    <property type="match status" value="1"/>
</dbReference>
<evidence type="ECO:0000256" key="1">
    <source>
        <dbReference type="ARBA" id="ARBA00004370"/>
    </source>
</evidence>
<gene>
    <name evidence="6" type="ORF">DM01DRAFT_1333667</name>
</gene>
<dbReference type="EMBL" id="MCGT01000007">
    <property type="protein sequence ID" value="ORX57994.1"/>
    <property type="molecule type" value="Genomic_DNA"/>
</dbReference>
<keyword evidence="7" id="KW-1185">Reference proteome</keyword>
<dbReference type="GO" id="GO:0033617">
    <property type="term" value="P:mitochondrial respiratory chain complex IV assembly"/>
    <property type="evidence" value="ECO:0007669"/>
    <property type="project" value="TreeGrafter"/>
</dbReference>